<accession>A0A0J8J1N8</accession>
<dbReference type="Proteomes" id="UP000052258">
    <property type="component" value="Unassembled WGS sequence"/>
</dbReference>
<dbReference type="InterPro" id="IPR027393">
    <property type="entry name" value="Virus_scaffolding_prot_C"/>
</dbReference>
<evidence type="ECO:0000313" key="3">
    <source>
        <dbReference type="Proteomes" id="UP000052258"/>
    </source>
</evidence>
<dbReference type="Pfam" id="PF08858">
    <property type="entry name" value="IDEAL"/>
    <property type="match status" value="1"/>
</dbReference>
<feature type="domain" description="IDEAL" evidence="1">
    <location>
        <begin position="31"/>
        <end position="67"/>
    </location>
</feature>
<dbReference type="Gene3D" id="4.10.810.10">
    <property type="entry name" value="Virus Scaffolding Protein, Chain A"/>
    <property type="match status" value="1"/>
</dbReference>
<dbReference type="PATRIC" id="fig|1430899.3.peg.2426"/>
<organism evidence="2 3">
    <name type="scientific">Listeria fleischmannii 1991</name>
    <dbReference type="NCBI Taxonomy" id="1430899"/>
    <lineage>
        <taxon>Bacteria</taxon>
        <taxon>Bacillati</taxon>
        <taxon>Bacillota</taxon>
        <taxon>Bacilli</taxon>
        <taxon>Bacillales</taxon>
        <taxon>Listeriaceae</taxon>
        <taxon>Listeria</taxon>
    </lineage>
</organism>
<keyword evidence="3" id="KW-1185">Reference proteome</keyword>
<reference evidence="2 3" key="1">
    <citation type="journal article" date="2015" name="Genome Biol. Evol.">
        <title>Comparative Genomics of Listeria Sensu Lato: Genus-Wide Differences in Evolutionary Dynamics and the Progressive Gain of Complex, Potentially Pathogenicity-Related Traits through Lateral Gene Transfer.</title>
        <authorList>
            <person name="Chiara M."/>
            <person name="Caruso M."/>
            <person name="D'Erchia A.M."/>
            <person name="Manzari C."/>
            <person name="Fraccalvieri R."/>
            <person name="Goffredo E."/>
            <person name="Latorre L."/>
            <person name="Miccolupo A."/>
            <person name="Padalino I."/>
            <person name="Santagada G."/>
            <person name="Chiocco D."/>
            <person name="Pesole G."/>
            <person name="Horner D.S."/>
            <person name="Parisi A."/>
        </authorList>
    </citation>
    <scope>NUCLEOTIDE SEQUENCE [LARGE SCALE GENOMIC DNA]</scope>
    <source>
        <strain evidence="2 3">1991</strain>
    </source>
</reference>
<dbReference type="AlphaFoldDB" id="A0A0J8J1N8"/>
<evidence type="ECO:0000313" key="2">
    <source>
        <dbReference type="EMBL" id="KMT58241.1"/>
    </source>
</evidence>
<evidence type="ECO:0000259" key="1">
    <source>
        <dbReference type="SMART" id="SM00914"/>
    </source>
</evidence>
<comment type="caution">
    <text evidence="2">The sequence shown here is derived from an EMBL/GenBank/DDBJ whole genome shotgun (WGS) entry which is preliminary data.</text>
</comment>
<dbReference type="SMART" id="SM00914">
    <property type="entry name" value="IDEAL"/>
    <property type="match status" value="1"/>
</dbReference>
<dbReference type="OrthoDB" id="2361651at2"/>
<dbReference type="InterPro" id="IPR014957">
    <property type="entry name" value="IDEAL_dom"/>
</dbReference>
<gene>
    <name evidence="2" type="ORF">X560_2378</name>
</gene>
<protein>
    <recommendedName>
        <fullName evidence="1">IDEAL domain-containing protein</fullName>
    </recommendedName>
</protein>
<dbReference type="EMBL" id="AZHO01000032">
    <property type="protein sequence ID" value="KMT58241.1"/>
    <property type="molecule type" value="Genomic_DNA"/>
</dbReference>
<dbReference type="RefSeq" id="WP_007473141.1">
    <property type="nucleotide sequence ID" value="NZ_KQ130620.1"/>
</dbReference>
<sequence>MALQPFSSSLSKQYEELAKERALMNTFIECYMTMLGQKQRIARIQNEIDLALDKGDKTRFILLSLRLNRLQDEELKF</sequence>
<proteinExistence type="predicted"/>
<name>A0A0J8J1N8_9LIST</name>